<dbReference type="RefSeq" id="WP_229864562.1">
    <property type="nucleotide sequence ID" value="NZ_BMWE01000014.1"/>
</dbReference>
<protein>
    <recommendedName>
        <fullName evidence="2">Phosphodiester glycosidase domain-containing protein</fullName>
    </recommendedName>
</protein>
<sequence>MTTPLRPALALAATLTTALALTTSTATASTTTTEPSLLAANWTQTGVPGAKDLPAGITVTNWTEKNLENRTRPRLLQVVEIDPTAAPLDLQSTVGVEGDGQAETVADQLAGVSPVASRHPLVGVNGGLFKSEPAHPKLRTTSRPVTLQHLGVSVTDGVLHSASCLGPDGKGTNGAVIQYGVPYITKLRTKLSLTPSDGSATVAFDDINRDPGRARGCARDGDDEALPEERVGGQKGVYADADEIILFTSDYKYPVPKPGLDPYVTTDDDEGYEVVLGPTGKVTAAHPGRGGGKDSTTEVYVPSGGRVLQGVGTGGTWLRDHARLGSTLTISQKLTDERFGREIPLGPSVDVVSSFHQLLRDGAVAQELRNSCGATGTGADGTPICTDSRVALGTNVRGHTVLVTLTGQPQQDNTTTHEDGAWLHAWGELLDCEELGLIDALNLDGGGSATLITATSTGSTVVSTPPTDRANGVYVHRAVADAVYAGISGYGMYKK</sequence>
<feature type="signal peptide" evidence="1">
    <location>
        <begin position="1"/>
        <end position="28"/>
    </location>
</feature>
<accession>A0ABQ3A469</accession>
<dbReference type="EMBL" id="BMWE01000014">
    <property type="protein sequence ID" value="GGY35231.1"/>
    <property type="molecule type" value="Genomic_DNA"/>
</dbReference>
<feature type="chain" id="PRO_5046573825" description="Phosphodiester glycosidase domain-containing protein" evidence="1">
    <location>
        <begin position="29"/>
        <end position="495"/>
    </location>
</feature>
<keyword evidence="1" id="KW-0732">Signal</keyword>
<dbReference type="PANTHER" id="PTHR40446:SF2">
    <property type="entry name" value="N-ACETYLGLUCOSAMINE-1-PHOSPHODIESTER ALPHA-N-ACETYLGLUCOSAMINIDASE"/>
    <property type="match status" value="1"/>
</dbReference>
<gene>
    <name evidence="3" type="ORF">GCM10010384_47860</name>
</gene>
<organism evidence="3 4">
    <name type="scientific">Streptomyces djakartensis</name>
    <dbReference type="NCBI Taxonomy" id="68193"/>
    <lineage>
        <taxon>Bacteria</taxon>
        <taxon>Bacillati</taxon>
        <taxon>Actinomycetota</taxon>
        <taxon>Actinomycetes</taxon>
        <taxon>Kitasatosporales</taxon>
        <taxon>Streptomycetaceae</taxon>
        <taxon>Streptomyces</taxon>
    </lineage>
</organism>
<dbReference type="Proteomes" id="UP000653308">
    <property type="component" value="Unassembled WGS sequence"/>
</dbReference>
<reference evidence="4" key="1">
    <citation type="journal article" date="2019" name="Int. J. Syst. Evol. Microbiol.">
        <title>The Global Catalogue of Microorganisms (GCM) 10K type strain sequencing project: providing services to taxonomists for standard genome sequencing and annotation.</title>
        <authorList>
            <consortium name="The Broad Institute Genomics Platform"/>
            <consortium name="The Broad Institute Genome Sequencing Center for Infectious Disease"/>
            <person name="Wu L."/>
            <person name="Ma J."/>
        </authorList>
    </citation>
    <scope>NUCLEOTIDE SEQUENCE [LARGE SCALE GENOMIC DNA]</scope>
    <source>
        <strain evidence="4">JCM 4957</strain>
    </source>
</reference>
<evidence type="ECO:0000256" key="1">
    <source>
        <dbReference type="SAM" id="SignalP"/>
    </source>
</evidence>
<name>A0ABQ3A469_9ACTN</name>
<comment type="caution">
    <text evidence="3">The sequence shown here is derived from an EMBL/GenBank/DDBJ whole genome shotgun (WGS) entry which is preliminary data.</text>
</comment>
<proteinExistence type="predicted"/>
<evidence type="ECO:0000313" key="4">
    <source>
        <dbReference type="Proteomes" id="UP000653308"/>
    </source>
</evidence>
<dbReference type="Pfam" id="PF09992">
    <property type="entry name" value="NAGPA"/>
    <property type="match status" value="1"/>
</dbReference>
<keyword evidence="4" id="KW-1185">Reference proteome</keyword>
<feature type="domain" description="Phosphodiester glycosidase" evidence="2">
    <location>
        <begin position="280"/>
        <end position="484"/>
    </location>
</feature>
<dbReference type="PANTHER" id="PTHR40446">
    <property type="entry name" value="N-ACETYLGLUCOSAMINE-1-PHOSPHODIESTER ALPHA-N-ACETYLGLUCOSAMINIDASE"/>
    <property type="match status" value="1"/>
</dbReference>
<evidence type="ECO:0000259" key="2">
    <source>
        <dbReference type="Pfam" id="PF09992"/>
    </source>
</evidence>
<dbReference type="InterPro" id="IPR018711">
    <property type="entry name" value="NAGPA"/>
</dbReference>
<evidence type="ECO:0000313" key="3">
    <source>
        <dbReference type="EMBL" id="GGY35231.1"/>
    </source>
</evidence>